<dbReference type="eggNOG" id="COG0784">
    <property type="taxonomic scope" value="Bacteria"/>
</dbReference>
<evidence type="ECO:0000256" key="1">
    <source>
        <dbReference type="ARBA" id="ARBA00018672"/>
    </source>
</evidence>
<gene>
    <name evidence="5" type="ordered locus">CA_C3286</name>
</gene>
<feature type="domain" description="Response regulatory" evidence="4">
    <location>
        <begin position="2"/>
        <end position="118"/>
    </location>
</feature>
<protein>
    <recommendedName>
        <fullName evidence="1">Stage 0 sporulation protein A homolog</fullName>
    </recommendedName>
</protein>
<dbReference type="InterPro" id="IPR011006">
    <property type="entry name" value="CheY-like_superfamily"/>
</dbReference>
<keyword evidence="6" id="KW-1185">Reference proteome</keyword>
<dbReference type="PATRIC" id="fig|272562.8.peg.3464"/>
<evidence type="ECO:0000256" key="2">
    <source>
        <dbReference type="ARBA" id="ARBA00024867"/>
    </source>
</evidence>
<sequence length="305" mass="34953">MNFFIADNNESVVSMLTDIIEDYDIGKVINTSRSLEYITYEALLIKKIDILIMDLLTPAQSGLETIKSLKNPFKGKIIVISQISDKEVIGKAYSLGIEYYIIKPINKLEFINIIEKVSNNIRLQKSINDIKNILSLMDADKKVKKTESFSEEDNIMLSGEFILTELGILGENGSKDLLDILICIHNELNPTLNDFPPLKNIFLKLAEKKLSKSAPQVEIKKEIKASEQRVRRAIAQSMTHLASLGLIDYSNQKFEEYSSKFFDFSEIRKKMLELEDAVIPTKSHVRVNMRKFIKVLYMESLKKYN</sequence>
<dbReference type="OrthoDB" id="1684633at2"/>
<feature type="modified residue" description="4-aspartylphosphate" evidence="3">
    <location>
        <position position="54"/>
    </location>
</feature>
<proteinExistence type="predicted"/>
<evidence type="ECO:0000313" key="6">
    <source>
        <dbReference type="Proteomes" id="UP000000814"/>
    </source>
</evidence>
<name>Q97E30_CLOAB</name>
<dbReference type="GeneID" id="44999781"/>
<dbReference type="HOGENOM" id="CLU_080651_0_0_9"/>
<dbReference type="Proteomes" id="UP000000814">
    <property type="component" value="Chromosome"/>
</dbReference>
<dbReference type="KEGG" id="cac:CA_C3286"/>
<dbReference type="PROSITE" id="PS50110">
    <property type="entry name" value="RESPONSE_REGULATORY"/>
    <property type="match status" value="1"/>
</dbReference>
<dbReference type="PIR" id="A97304">
    <property type="entry name" value="A97304"/>
</dbReference>
<evidence type="ECO:0000259" key="4">
    <source>
        <dbReference type="PROSITE" id="PS50110"/>
    </source>
</evidence>
<dbReference type="InterPro" id="IPR001789">
    <property type="entry name" value="Sig_transdc_resp-reg_receiver"/>
</dbReference>
<dbReference type="SMART" id="SM00448">
    <property type="entry name" value="REC"/>
    <property type="match status" value="1"/>
</dbReference>
<keyword evidence="3" id="KW-0597">Phosphoprotein</keyword>
<dbReference type="GO" id="GO:0000160">
    <property type="term" value="P:phosphorelay signal transduction system"/>
    <property type="evidence" value="ECO:0007669"/>
    <property type="project" value="InterPro"/>
</dbReference>
<organism evidence="5 6">
    <name type="scientific">Clostridium acetobutylicum (strain ATCC 824 / DSM 792 / JCM 1419 / IAM 19013 / LMG 5710 / NBRC 13948 / NRRL B-527 / VKM B-1787 / 2291 / W)</name>
    <dbReference type="NCBI Taxonomy" id="272562"/>
    <lineage>
        <taxon>Bacteria</taxon>
        <taxon>Bacillati</taxon>
        <taxon>Bacillota</taxon>
        <taxon>Clostridia</taxon>
        <taxon>Eubacteriales</taxon>
        <taxon>Clostridiaceae</taxon>
        <taxon>Clostridium</taxon>
    </lineage>
</organism>
<reference evidence="5 6" key="1">
    <citation type="journal article" date="2001" name="J. Bacteriol.">
        <title>Genome sequence and comparative analysis of the solvent-producing bacterium Clostridium acetobutylicum.</title>
        <authorList>
            <person name="Nolling J."/>
            <person name="Breton G."/>
            <person name="Omelchenko M.V."/>
            <person name="Makarova K.S."/>
            <person name="Zeng Q."/>
            <person name="Gibson R."/>
            <person name="Lee H.M."/>
            <person name="Dubois J."/>
            <person name="Qiu D."/>
            <person name="Hitti J."/>
            <person name="Wolf Y.I."/>
            <person name="Tatusov R.L."/>
            <person name="Sabathe F."/>
            <person name="Doucette-Stamm L."/>
            <person name="Soucaille P."/>
            <person name="Daly M.J."/>
            <person name="Bennett G.N."/>
            <person name="Koonin E.V."/>
            <person name="Smith D.R."/>
        </authorList>
    </citation>
    <scope>NUCLEOTIDE SEQUENCE [LARGE SCALE GENOMIC DNA]</scope>
    <source>
        <strain evidence="6">ATCC 824 / DSM 792 / JCM 1419 / LMG 5710 / VKM B-1787</strain>
    </source>
</reference>
<accession>Q97E30</accession>
<dbReference type="STRING" id="272562.CA_C3286"/>
<dbReference type="Pfam" id="PF08664">
    <property type="entry name" value="YcbB"/>
    <property type="match status" value="1"/>
</dbReference>
<comment type="function">
    <text evidence="2">May play the central regulatory role in sporulation. It may be an element of the effector pathway responsible for the activation of sporulation genes in response to nutritional stress. Spo0A may act in concert with spo0H (a sigma factor) to control the expression of some genes that are critical to the sporulation process.</text>
</comment>
<dbReference type="AlphaFoldDB" id="Q97E30"/>
<evidence type="ECO:0000256" key="3">
    <source>
        <dbReference type="PROSITE-ProRule" id="PRU00169"/>
    </source>
</evidence>
<dbReference type="Gene3D" id="3.40.50.2300">
    <property type="match status" value="1"/>
</dbReference>
<dbReference type="EMBL" id="AE001437">
    <property type="protein sequence ID" value="AAK81220.1"/>
    <property type="molecule type" value="Genomic_DNA"/>
</dbReference>
<dbReference type="InterPro" id="IPR013972">
    <property type="entry name" value="YcbB"/>
</dbReference>
<evidence type="ECO:0000313" key="5">
    <source>
        <dbReference type="EMBL" id="AAK81220.1"/>
    </source>
</evidence>
<dbReference type="SUPFAM" id="SSF52172">
    <property type="entry name" value="CheY-like"/>
    <property type="match status" value="1"/>
</dbReference>
<dbReference type="RefSeq" id="WP_010966560.1">
    <property type="nucleotide sequence ID" value="NC_003030.1"/>
</dbReference>
<dbReference type="Pfam" id="PF00072">
    <property type="entry name" value="Response_reg"/>
    <property type="match status" value="1"/>
</dbReference>